<organism evidence="2 3">
    <name type="scientific">Anaerobutyricum hallii</name>
    <dbReference type="NCBI Taxonomy" id="39488"/>
    <lineage>
        <taxon>Bacteria</taxon>
        <taxon>Bacillati</taxon>
        <taxon>Bacillota</taxon>
        <taxon>Clostridia</taxon>
        <taxon>Lachnospirales</taxon>
        <taxon>Lachnospiraceae</taxon>
        <taxon>Anaerobutyricum</taxon>
    </lineage>
</organism>
<protein>
    <submittedName>
        <fullName evidence="2">TraX protein</fullName>
    </submittedName>
</protein>
<dbReference type="Pfam" id="PF05857">
    <property type="entry name" value="TraX"/>
    <property type="match status" value="1"/>
</dbReference>
<feature type="transmembrane region" description="Helical" evidence="1">
    <location>
        <begin position="38"/>
        <end position="60"/>
    </location>
</feature>
<proteinExistence type="predicted"/>
<dbReference type="InterPro" id="IPR008875">
    <property type="entry name" value="TraX"/>
</dbReference>
<dbReference type="AlphaFoldDB" id="A0A285PVQ2"/>
<feature type="transmembrane region" description="Helical" evidence="1">
    <location>
        <begin position="12"/>
        <end position="32"/>
    </location>
</feature>
<dbReference type="Proteomes" id="UP000217549">
    <property type="component" value="Chromosome I"/>
</dbReference>
<accession>A0A285PVQ2</accession>
<reference evidence="3" key="1">
    <citation type="submission" date="2017-09" db="EMBL/GenBank/DDBJ databases">
        <authorList>
            <person name="Shetty A S."/>
        </authorList>
    </citation>
    <scope>NUCLEOTIDE SEQUENCE [LARGE SCALE GENOMIC DNA]</scope>
</reference>
<keyword evidence="3" id="KW-1185">Reference proteome</keyword>
<evidence type="ECO:0000313" key="3">
    <source>
        <dbReference type="Proteomes" id="UP000217549"/>
    </source>
</evidence>
<feature type="transmembrane region" description="Helical" evidence="1">
    <location>
        <begin position="72"/>
        <end position="90"/>
    </location>
</feature>
<dbReference type="EMBL" id="LT907978">
    <property type="protein sequence ID" value="SOB73701.1"/>
    <property type="molecule type" value="Genomic_DNA"/>
</dbReference>
<feature type="transmembrane region" description="Helical" evidence="1">
    <location>
        <begin position="234"/>
        <end position="250"/>
    </location>
</feature>
<evidence type="ECO:0000256" key="1">
    <source>
        <dbReference type="SAM" id="Phobius"/>
    </source>
</evidence>
<name>A0A285PVQ2_9FIRM</name>
<keyword evidence="1" id="KW-0812">Transmembrane</keyword>
<feature type="transmembrane region" description="Helical" evidence="1">
    <location>
        <begin position="110"/>
        <end position="130"/>
    </location>
</feature>
<dbReference type="KEGG" id="ehl:EHLA_3153"/>
<sequence>MNLKKLSGYHLKFIAVISMLIDHIAVVFQASLSESIYFILRAAGRLSFPLFCFLLVEGFFHTRNKKRYQQRLFIFAVLSELPYDLAFRYLPVDRPDFLAQLQHPLSVFSAAFQQQNVLFTLFLGFTAMLLMERKQPYGQYSIYKNIDTLILFCCLSEIFQTDCGAAGILCIFLFYSSYKERENNTGLTIKESLIDIAPTVLLTYIPPFPVQISALADSLLLRLYSGEKGKNHKYFFYLFYPLHLVVLYLVK</sequence>
<keyword evidence="1" id="KW-1133">Transmembrane helix</keyword>
<gene>
    <name evidence="2" type="ORF">EHLA_3153</name>
</gene>
<evidence type="ECO:0000313" key="2">
    <source>
        <dbReference type="EMBL" id="SOB73701.1"/>
    </source>
</evidence>
<keyword evidence="1" id="KW-0472">Membrane</keyword>